<dbReference type="PROSITE" id="PS51257">
    <property type="entry name" value="PROKAR_LIPOPROTEIN"/>
    <property type="match status" value="1"/>
</dbReference>
<evidence type="ECO:0000313" key="1">
    <source>
        <dbReference type="EMBL" id="MBK3517195.1"/>
    </source>
</evidence>
<dbReference type="RefSeq" id="WP_200464419.1">
    <property type="nucleotide sequence ID" value="NZ_JAENRR010000013.1"/>
</dbReference>
<keyword evidence="2" id="KW-1185">Reference proteome</keyword>
<reference evidence="1 2" key="1">
    <citation type="submission" date="2021-01" db="EMBL/GenBank/DDBJ databases">
        <title>Carboxyliciviraga sp.nov., isolated from coastal sediments.</title>
        <authorList>
            <person name="Lu D."/>
            <person name="Zhang T."/>
        </authorList>
    </citation>
    <scope>NUCLEOTIDE SEQUENCE [LARGE SCALE GENOMIC DNA]</scope>
    <source>
        <strain evidence="1 2">N1Y132</strain>
    </source>
</reference>
<dbReference type="InterPro" id="IPR010664">
    <property type="entry name" value="LipoPS_assembly_LptC-rel"/>
</dbReference>
<dbReference type="Proteomes" id="UP000605676">
    <property type="component" value="Unassembled WGS sequence"/>
</dbReference>
<name>A0ABS1HHN3_9BACT</name>
<evidence type="ECO:0000313" key="2">
    <source>
        <dbReference type="Proteomes" id="UP000605676"/>
    </source>
</evidence>
<gene>
    <name evidence="1" type="primary">lptC</name>
    <name evidence="1" type="ORF">JIV24_07550</name>
</gene>
<dbReference type="EMBL" id="JAENRR010000013">
    <property type="protein sequence ID" value="MBK3517195.1"/>
    <property type="molecule type" value="Genomic_DNA"/>
</dbReference>
<proteinExistence type="predicted"/>
<dbReference type="Gene3D" id="2.60.450.10">
    <property type="entry name" value="Lipopolysaccharide (LPS) transport protein A like domain"/>
    <property type="match status" value="1"/>
</dbReference>
<dbReference type="Pfam" id="PF06835">
    <property type="entry name" value="LptC"/>
    <property type="match status" value="1"/>
</dbReference>
<dbReference type="NCBIfam" id="TIGR04409">
    <property type="entry name" value="LptC_YrbK"/>
    <property type="match status" value="1"/>
</dbReference>
<accession>A0ABS1HHN3</accession>
<sequence>MIPLFRNTIKTIYTASGLVLLAVCFLVTGCQSNKPEEIAAITNREEVPSIIYEEFESALTDSGRITHRFITPKLLRYDRKKEPYMDFPNGLHVIMYLPNGEIDAQIKCRNAINYEKKGLWELNIDVEAINQKGEVLNTEQLFWDTKEKRIYSDKFVTITQENSVYTGTGFEADENMENWHITNLQGDLEFEE</sequence>
<protein>
    <submittedName>
        <fullName evidence="1">LPS export ABC transporter periplasmic protein LptC</fullName>
    </submittedName>
</protein>
<dbReference type="InterPro" id="IPR026265">
    <property type="entry name" value="LptC"/>
</dbReference>
<comment type="caution">
    <text evidence="1">The sequence shown here is derived from an EMBL/GenBank/DDBJ whole genome shotgun (WGS) entry which is preliminary data.</text>
</comment>
<organism evidence="1 2">
    <name type="scientific">Carboxylicivirga marina</name>
    <dbReference type="NCBI Taxonomy" id="2800988"/>
    <lineage>
        <taxon>Bacteria</taxon>
        <taxon>Pseudomonadati</taxon>
        <taxon>Bacteroidota</taxon>
        <taxon>Bacteroidia</taxon>
        <taxon>Marinilabiliales</taxon>
        <taxon>Marinilabiliaceae</taxon>
        <taxon>Carboxylicivirga</taxon>
    </lineage>
</organism>